<name>A0A4R7BWZ9_9HYPH</name>
<dbReference type="InterPro" id="IPR048442">
    <property type="entry name" value="DosC_2nd"/>
</dbReference>
<evidence type="ECO:0000313" key="7">
    <source>
        <dbReference type="Proteomes" id="UP000295122"/>
    </source>
</evidence>
<dbReference type="SUPFAM" id="SSF46458">
    <property type="entry name" value="Globin-like"/>
    <property type="match status" value="1"/>
</dbReference>
<dbReference type="PANTHER" id="PTHR45138">
    <property type="entry name" value="REGULATORY COMPONENTS OF SENSORY TRANSDUCTION SYSTEM"/>
    <property type="match status" value="1"/>
</dbReference>
<dbReference type="PROSITE" id="PS50887">
    <property type="entry name" value="GGDEF"/>
    <property type="match status" value="1"/>
</dbReference>
<dbReference type="InterPro" id="IPR044398">
    <property type="entry name" value="Globin-sensor_dom"/>
</dbReference>
<dbReference type="PANTHER" id="PTHR45138:SF9">
    <property type="entry name" value="DIGUANYLATE CYCLASE DGCM-RELATED"/>
    <property type="match status" value="1"/>
</dbReference>
<dbReference type="Gene3D" id="1.10.490.10">
    <property type="entry name" value="Globins"/>
    <property type="match status" value="1"/>
</dbReference>
<evidence type="ECO:0000256" key="1">
    <source>
        <dbReference type="ARBA" id="ARBA00012528"/>
    </source>
</evidence>
<dbReference type="EC" id="2.7.7.65" evidence="1"/>
<dbReference type="InterPro" id="IPR012292">
    <property type="entry name" value="Globin/Proto"/>
</dbReference>
<dbReference type="RefSeq" id="WP_280960114.1">
    <property type="nucleotide sequence ID" value="NZ_SNZR01000013.1"/>
</dbReference>
<evidence type="ECO:0000259" key="5">
    <source>
        <dbReference type="PROSITE" id="PS50887"/>
    </source>
</evidence>
<gene>
    <name evidence="6" type="ORF">EV668_3291</name>
</gene>
<dbReference type="GO" id="GO:0019825">
    <property type="term" value="F:oxygen binding"/>
    <property type="evidence" value="ECO:0007669"/>
    <property type="project" value="InterPro"/>
</dbReference>
<dbReference type="CDD" id="cd01949">
    <property type="entry name" value="GGDEF"/>
    <property type="match status" value="1"/>
</dbReference>
<dbReference type="Pfam" id="PF21118">
    <property type="entry name" value="DosC_2nd"/>
    <property type="match status" value="1"/>
</dbReference>
<dbReference type="GO" id="GO:1902201">
    <property type="term" value="P:negative regulation of bacterial-type flagellum-dependent cell motility"/>
    <property type="evidence" value="ECO:0007669"/>
    <property type="project" value="TreeGrafter"/>
</dbReference>
<comment type="caution">
    <text evidence="6">The sequence shown here is derived from an EMBL/GenBank/DDBJ whole genome shotgun (WGS) entry which is preliminary data.</text>
</comment>
<comment type="catalytic activity">
    <reaction evidence="4">
        <text>2 GTP = 3',3'-c-di-GMP + 2 diphosphate</text>
        <dbReference type="Rhea" id="RHEA:24898"/>
        <dbReference type="ChEBI" id="CHEBI:33019"/>
        <dbReference type="ChEBI" id="CHEBI:37565"/>
        <dbReference type="ChEBI" id="CHEBI:58805"/>
        <dbReference type="EC" id="2.7.7.65"/>
    </reaction>
</comment>
<protein>
    <recommendedName>
        <fullName evidence="2">Diguanylate cyclase DosC</fullName>
        <ecNumber evidence="1">2.7.7.65</ecNumber>
    </recommendedName>
    <alternativeName>
        <fullName evidence="3">Direct oxygen-sensing cyclase</fullName>
    </alternativeName>
</protein>
<dbReference type="GO" id="GO:0052621">
    <property type="term" value="F:diguanylate cyclase activity"/>
    <property type="evidence" value="ECO:0007669"/>
    <property type="project" value="UniProtKB-EC"/>
</dbReference>
<dbReference type="SUPFAM" id="SSF55073">
    <property type="entry name" value="Nucleotide cyclase"/>
    <property type="match status" value="1"/>
</dbReference>
<dbReference type="AlphaFoldDB" id="A0A4R7BWZ9"/>
<dbReference type="NCBIfam" id="TIGR00254">
    <property type="entry name" value="GGDEF"/>
    <property type="match status" value="1"/>
</dbReference>
<dbReference type="GO" id="GO:0043709">
    <property type="term" value="P:cell adhesion involved in single-species biofilm formation"/>
    <property type="evidence" value="ECO:0007669"/>
    <property type="project" value="TreeGrafter"/>
</dbReference>
<reference evidence="6 7" key="1">
    <citation type="submission" date="2019-03" db="EMBL/GenBank/DDBJ databases">
        <title>Genomic Encyclopedia of Type Strains, Phase IV (KMG-IV): sequencing the most valuable type-strain genomes for metagenomic binning, comparative biology and taxonomic classification.</title>
        <authorList>
            <person name="Goeker M."/>
        </authorList>
    </citation>
    <scope>NUCLEOTIDE SEQUENCE [LARGE SCALE GENOMIC DNA]</scope>
    <source>
        <strain evidence="6 7">DSM 25903</strain>
    </source>
</reference>
<dbReference type="SMART" id="SM00267">
    <property type="entry name" value="GGDEF"/>
    <property type="match status" value="1"/>
</dbReference>
<dbReference type="GO" id="GO:0020037">
    <property type="term" value="F:heme binding"/>
    <property type="evidence" value="ECO:0007669"/>
    <property type="project" value="InterPro"/>
</dbReference>
<dbReference type="InterPro" id="IPR000160">
    <property type="entry name" value="GGDEF_dom"/>
</dbReference>
<dbReference type="InterPro" id="IPR050469">
    <property type="entry name" value="Diguanylate_Cyclase"/>
</dbReference>
<accession>A0A4R7BWZ9</accession>
<dbReference type="FunFam" id="3.30.70.270:FF:000001">
    <property type="entry name" value="Diguanylate cyclase domain protein"/>
    <property type="match status" value="1"/>
</dbReference>
<dbReference type="EMBL" id="SNZR01000013">
    <property type="protein sequence ID" value="TDR90440.1"/>
    <property type="molecule type" value="Genomic_DNA"/>
</dbReference>
<dbReference type="GO" id="GO:0005886">
    <property type="term" value="C:plasma membrane"/>
    <property type="evidence" value="ECO:0007669"/>
    <property type="project" value="TreeGrafter"/>
</dbReference>
<organism evidence="6 7">
    <name type="scientific">Enterovirga rhinocerotis</name>
    <dbReference type="NCBI Taxonomy" id="1339210"/>
    <lineage>
        <taxon>Bacteria</taxon>
        <taxon>Pseudomonadati</taxon>
        <taxon>Pseudomonadota</taxon>
        <taxon>Alphaproteobacteria</taxon>
        <taxon>Hyphomicrobiales</taxon>
        <taxon>Methylobacteriaceae</taxon>
        <taxon>Enterovirga</taxon>
    </lineage>
</organism>
<sequence>MNSSSAKLESVRRSGNEWSDLIRTTPREILDAVQTVILSNRDQLESHYRHYLESDPQIASVLSTPASREELTGAFMAWLGELMNFNAMSADAFCDRQMRIGSMMARVGYPPHAISRGLHKLTLWFIDRLAATPLPADQLVPSMRFVVMLVGTCMEIREVSYHSNVASLSRLGEAYRLHALSLNLGLERERQRAALLEWSHRLLLSVHQDAWAESLNRIDRSEFGLWLTHKAPLLFDRDTELERIVASARRIDGELLPALSAAAASGRPATLEGIQRIEAELATIRFALNNLFDTHLELEKGRDQLTHLLNRRFLPPVLMREIALQRSGVGKGLCALLLDIDHFKVVNDTHGHDGGDIALQHAASIVVSAIRPADFAFRYGGEEFAILLVEADLELGLKIAERIRSRMEASAAALPNGRSARLTVSVGLAGFAGELDFEAFLKRADMALYEAKQAGRNRVVVAPAGGAGRGQ</sequence>
<dbReference type="InterPro" id="IPR009050">
    <property type="entry name" value="Globin-like_sf"/>
</dbReference>
<dbReference type="Pfam" id="PF11563">
    <property type="entry name" value="Protoglobin"/>
    <property type="match status" value="1"/>
</dbReference>
<evidence type="ECO:0000256" key="4">
    <source>
        <dbReference type="ARBA" id="ARBA00034247"/>
    </source>
</evidence>
<dbReference type="InterPro" id="IPR029787">
    <property type="entry name" value="Nucleotide_cyclase"/>
</dbReference>
<evidence type="ECO:0000313" key="6">
    <source>
        <dbReference type="EMBL" id="TDR90440.1"/>
    </source>
</evidence>
<dbReference type="Proteomes" id="UP000295122">
    <property type="component" value="Unassembled WGS sequence"/>
</dbReference>
<evidence type="ECO:0000256" key="2">
    <source>
        <dbReference type="ARBA" id="ARBA00015125"/>
    </source>
</evidence>
<dbReference type="Pfam" id="PF00990">
    <property type="entry name" value="GGDEF"/>
    <property type="match status" value="1"/>
</dbReference>
<dbReference type="InterPro" id="IPR043128">
    <property type="entry name" value="Rev_trsase/Diguanyl_cyclase"/>
</dbReference>
<feature type="domain" description="GGDEF" evidence="5">
    <location>
        <begin position="331"/>
        <end position="464"/>
    </location>
</feature>
<evidence type="ECO:0000256" key="3">
    <source>
        <dbReference type="ARBA" id="ARBA00029839"/>
    </source>
</evidence>
<proteinExistence type="predicted"/>
<dbReference type="Gene3D" id="3.30.70.270">
    <property type="match status" value="1"/>
</dbReference>
<keyword evidence="7" id="KW-1185">Reference proteome</keyword>